<keyword evidence="6" id="KW-0943">RNA-mediated gene silencing</keyword>
<dbReference type="FunFam" id="2.170.260.10:FF:000003">
    <property type="entry name" value="Piwi-like RNA-mediated gene silencing 2"/>
    <property type="match status" value="1"/>
</dbReference>
<dbReference type="GO" id="GO:0005737">
    <property type="term" value="C:cytoplasm"/>
    <property type="evidence" value="ECO:0007669"/>
    <property type="project" value="UniProtKB-SubCell"/>
</dbReference>
<evidence type="ECO:0000259" key="10">
    <source>
        <dbReference type="PROSITE" id="PS50822"/>
    </source>
</evidence>
<dbReference type="InterPro" id="IPR036085">
    <property type="entry name" value="PAZ_dom_sf"/>
</dbReference>
<sequence length="886" mass="100376">MSQTYGRGRGRAYAQDKGQNPSGSRPYTAPAPETQMKGAARGIARGTKAFSSNVRAEAEKSTRKEEVKPGDSVQQKFESVSLGGKGSGDGKARERTGAEGGNGSRPLGRGGLRGRESLVERIKTRPEMCLSKKGSSGKSVELLSNYFKLETIANWVIFQYRVDFNIDEEREIQKKKWLREHVEKIGHSYLFDGASLFSSRRLTQDNKPLTLTSVRETDNRPVLIEIHLVQELNYGNVVYLQVFNILVRRALSNLNLQLVNRDYYDASAAIKLQKFNMELWPGYVTSIRQGEDSILMCSEISHKVMRLDTALDLLSDCYKQSQSYRQTFQQMIIGQIVLTDYNNKTYRIDDVDFSTNPASKFKMKNDEEISYVEYYETRYKIRIRDLRQPMLVSRSSARSLRGGMPAYCLLVPELCRMTGLSQKMLESNDVKRGLSEQTRINPAERIERLLKFNRRLQENRNIVQEFKHWDMTLDKDLVRIPARELDPENIVVGGGVKFSSGPDSDWTKKLRSGPMLKNGTVNEWAVIVPGRMRGELLPFLDSLKRASSGMDFMLPPPKIIEIATDKPAHYVEAVEDTLSRWRLDLIMLVCPNNRSDRYNAIKKKCCVDRGVPSQVVLGRSLRGMGLSIATKIAIQINCKIGGAPWTVDIPLQSVMVVGYDVCHDTFNKGKSYGAMVASLNNSLTSWFSAVSHHSSGEELSDTLSLDICKALRKYKDINGGALPARIFVYRDGVGEGQIPYVYEHEVSILKERLTQIYGGNSWKLGYIIVTKRINTRLFKGHRNPIAGTIVDDVITSPDRYDFFLVSQTVNSGTVSPTNYNVISDNLGLKPDQIQRWTFKMTHLYYNWSGTVRVPAPCQYAHKLAFLVSQSLRMEPHRYLETTLHFL</sequence>
<evidence type="ECO:0000256" key="5">
    <source>
        <dbReference type="ARBA" id="ARBA00022884"/>
    </source>
</evidence>
<feature type="region of interest" description="Disordered" evidence="8">
    <location>
        <begin position="1"/>
        <end position="112"/>
    </location>
</feature>
<dbReference type="InterPro" id="IPR003165">
    <property type="entry name" value="Piwi"/>
</dbReference>
<gene>
    <name evidence="11" type="ORF">PYX00_001523</name>
</gene>
<organism evidence="11">
    <name type="scientific">Menopon gallinae</name>
    <name type="common">poultry shaft louse</name>
    <dbReference type="NCBI Taxonomy" id="328185"/>
    <lineage>
        <taxon>Eukaryota</taxon>
        <taxon>Metazoa</taxon>
        <taxon>Ecdysozoa</taxon>
        <taxon>Arthropoda</taxon>
        <taxon>Hexapoda</taxon>
        <taxon>Insecta</taxon>
        <taxon>Pterygota</taxon>
        <taxon>Neoptera</taxon>
        <taxon>Paraneoptera</taxon>
        <taxon>Psocodea</taxon>
        <taxon>Troctomorpha</taxon>
        <taxon>Phthiraptera</taxon>
        <taxon>Amblycera</taxon>
        <taxon>Menoponidae</taxon>
        <taxon>Menopon</taxon>
    </lineage>
</organism>
<evidence type="ECO:0000256" key="2">
    <source>
        <dbReference type="ARBA" id="ARBA00022473"/>
    </source>
</evidence>
<comment type="similarity">
    <text evidence="7">Belongs to the argonaute family. Piwi subfamily.</text>
</comment>
<dbReference type="GO" id="GO:0140965">
    <property type="term" value="P:secondary piRNA processing"/>
    <property type="evidence" value="ECO:0007669"/>
    <property type="project" value="UniProtKB-ARBA"/>
</dbReference>
<dbReference type="Pfam" id="PF23278">
    <property type="entry name" value="Piwi_N"/>
    <property type="match status" value="1"/>
</dbReference>
<dbReference type="PROSITE" id="PS50822">
    <property type="entry name" value="PIWI"/>
    <property type="match status" value="1"/>
</dbReference>
<keyword evidence="2" id="KW-0217">Developmental protein</keyword>
<dbReference type="Pfam" id="PF02170">
    <property type="entry name" value="PAZ"/>
    <property type="match status" value="1"/>
</dbReference>
<comment type="subcellular location">
    <subcellularLocation>
        <location evidence="1">Cytoplasm</location>
    </subcellularLocation>
</comment>
<dbReference type="FunFam" id="3.30.420.10:FF:000014">
    <property type="entry name" value="Piwi-like RNA-mediated gene silencing 1"/>
    <property type="match status" value="1"/>
</dbReference>
<keyword evidence="3" id="KW-0963">Cytoplasm</keyword>
<feature type="compositionally biased region" description="Basic and acidic residues" evidence="8">
    <location>
        <begin position="56"/>
        <end position="69"/>
    </location>
</feature>
<evidence type="ECO:0008006" key="12">
    <source>
        <dbReference type="Google" id="ProtNLM"/>
    </source>
</evidence>
<dbReference type="SUPFAM" id="SSF53098">
    <property type="entry name" value="Ribonuclease H-like"/>
    <property type="match status" value="1"/>
</dbReference>
<dbReference type="PANTHER" id="PTHR22891">
    <property type="entry name" value="EUKARYOTIC TRANSLATION INITIATION FACTOR 2C"/>
    <property type="match status" value="1"/>
</dbReference>
<dbReference type="Gene3D" id="3.40.50.2300">
    <property type="match status" value="1"/>
</dbReference>
<evidence type="ECO:0000256" key="7">
    <source>
        <dbReference type="ARBA" id="ARBA00038291"/>
    </source>
</evidence>
<feature type="domain" description="PAZ" evidence="9">
    <location>
        <begin position="309"/>
        <end position="419"/>
    </location>
</feature>
<reference evidence="11" key="1">
    <citation type="journal article" date="2024" name="Gigascience">
        <title>Chromosome-level genome of the poultry shaft louse Menopon gallinae provides insight into the host-switching and adaptive evolution of parasitic lice.</title>
        <authorList>
            <person name="Xu Y."/>
            <person name="Ma L."/>
            <person name="Liu S."/>
            <person name="Liang Y."/>
            <person name="Liu Q."/>
            <person name="He Z."/>
            <person name="Tian L."/>
            <person name="Duan Y."/>
            <person name="Cai W."/>
            <person name="Li H."/>
            <person name="Song F."/>
        </authorList>
    </citation>
    <scope>NUCLEOTIDE SEQUENCE</scope>
    <source>
        <strain evidence="11">Cailab_2023a</strain>
    </source>
</reference>
<dbReference type="SMART" id="SM00950">
    <property type="entry name" value="Piwi"/>
    <property type="match status" value="1"/>
</dbReference>
<evidence type="ECO:0000256" key="1">
    <source>
        <dbReference type="ARBA" id="ARBA00004496"/>
    </source>
</evidence>
<dbReference type="CDD" id="cd02845">
    <property type="entry name" value="PAZ_piwi_like"/>
    <property type="match status" value="1"/>
</dbReference>
<dbReference type="CDD" id="cd04658">
    <property type="entry name" value="Piwi_piwi-like_Euk"/>
    <property type="match status" value="1"/>
</dbReference>
<evidence type="ECO:0000313" key="11">
    <source>
        <dbReference type="EMBL" id="KAL0280141.1"/>
    </source>
</evidence>
<proteinExistence type="inferred from homology"/>
<dbReference type="EMBL" id="JARGDH010000001">
    <property type="protein sequence ID" value="KAL0280141.1"/>
    <property type="molecule type" value="Genomic_DNA"/>
</dbReference>
<dbReference type="GO" id="GO:0030154">
    <property type="term" value="P:cell differentiation"/>
    <property type="evidence" value="ECO:0007669"/>
    <property type="project" value="UniProtKB-KW"/>
</dbReference>
<accession>A0AAW2IDU8</accession>
<dbReference type="InterPro" id="IPR012337">
    <property type="entry name" value="RNaseH-like_sf"/>
</dbReference>
<dbReference type="Pfam" id="PF02171">
    <property type="entry name" value="Piwi"/>
    <property type="match status" value="1"/>
</dbReference>
<keyword evidence="5" id="KW-0694">RNA-binding</keyword>
<dbReference type="GO" id="GO:0003723">
    <property type="term" value="F:RNA binding"/>
    <property type="evidence" value="ECO:0007669"/>
    <property type="project" value="UniProtKB-KW"/>
</dbReference>
<feature type="compositionally biased region" description="Basic and acidic residues" evidence="8">
    <location>
        <begin position="88"/>
        <end position="97"/>
    </location>
</feature>
<dbReference type="InterPro" id="IPR036397">
    <property type="entry name" value="RNaseH_sf"/>
</dbReference>
<dbReference type="AlphaFoldDB" id="A0AAW2IDU8"/>
<evidence type="ECO:0000256" key="3">
    <source>
        <dbReference type="ARBA" id="ARBA00022490"/>
    </source>
</evidence>
<protein>
    <recommendedName>
        <fullName evidence="12">Piwi-like protein 1</fullName>
    </recommendedName>
</protein>
<evidence type="ECO:0000259" key="9">
    <source>
        <dbReference type="PROSITE" id="PS50821"/>
    </source>
</evidence>
<dbReference type="Gene3D" id="2.170.260.10">
    <property type="entry name" value="paz domain"/>
    <property type="match status" value="1"/>
</dbReference>
<dbReference type="SMART" id="SM00949">
    <property type="entry name" value="PAZ"/>
    <property type="match status" value="1"/>
</dbReference>
<keyword evidence="4" id="KW-0221">Differentiation</keyword>
<dbReference type="SUPFAM" id="SSF101690">
    <property type="entry name" value="PAZ domain"/>
    <property type="match status" value="1"/>
</dbReference>
<dbReference type="Gene3D" id="3.30.420.10">
    <property type="entry name" value="Ribonuclease H-like superfamily/Ribonuclease H"/>
    <property type="match status" value="1"/>
</dbReference>
<evidence type="ECO:0000256" key="4">
    <source>
        <dbReference type="ARBA" id="ARBA00022782"/>
    </source>
</evidence>
<dbReference type="InterPro" id="IPR003100">
    <property type="entry name" value="PAZ_dom"/>
</dbReference>
<feature type="domain" description="Piwi" evidence="10">
    <location>
        <begin position="585"/>
        <end position="872"/>
    </location>
</feature>
<feature type="compositionally biased region" description="Gly residues" evidence="8">
    <location>
        <begin position="98"/>
        <end position="111"/>
    </location>
</feature>
<evidence type="ECO:0000256" key="8">
    <source>
        <dbReference type="SAM" id="MobiDB-lite"/>
    </source>
</evidence>
<name>A0AAW2IDU8_9NEOP</name>
<dbReference type="PROSITE" id="PS50821">
    <property type="entry name" value="PAZ"/>
    <property type="match status" value="1"/>
</dbReference>
<evidence type="ECO:0000256" key="6">
    <source>
        <dbReference type="ARBA" id="ARBA00023158"/>
    </source>
</evidence>
<comment type="caution">
    <text evidence="11">The sequence shown here is derived from an EMBL/GenBank/DDBJ whole genome shotgun (WGS) entry which is preliminary data.</text>
</comment>